<sequence length="177" mass="20327">MRNQIEMIIFLLFCFSSINAQEKLLGILPLSNGKVSYSGVETVTGTNMTQLQQRAIKWFQPQEKDASRSIISKTEEKILGKGKYKIRARGVGLVGYDMEILYRIEISFNSEGYNYLLNEVIGTTEGKFDLIEKPIENWNDDFQNEERRNSKNQKVYPQVDEGMREVIESLKAAMNGK</sequence>
<keyword evidence="2" id="KW-1185">Reference proteome</keyword>
<evidence type="ECO:0000313" key="2">
    <source>
        <dbReference type="Proteomes" id="UP001597201"/>
    </source>
</evidence>
<gene>
    <name evidence="1" type="ORF">ACFQ39_05775</name>
</gene>
<comment type="caution">
    <text evidence="1">The sequence shown here is derived from an EMBL/GenBank/DDBJ whole genome shotgun (WGS) entry which is preliminary data.</text>
</comment>
<dbReference type="RefSeq" id="WP_377177041.1">
    <property type="nucleotide sequence ID" value="NZ_JBHTMY010000002.1"/>
</dbReference>
<organism evidence="1 2">
    <name type="scientific">Namhaeicola litoreus</name>
    <dbReference type="NCBI Taxonomy" id="1052145"/>
    <lineage>
        <taxon>Bacteria</taxon>
        <taxon>Pseudomonadati</taxon>
        <taxon>Bacteroidota</taxon>
        <taxon>Flavobacteriia</taxon>
        <taxon>Flavobacteriales</taxon>
        <taxon>Flavobacteriaceae</taxon>
        <taxon>Namhaeicola</taxon>
    </lineage>
</organism>
<name>A0ABW3Y3K4_9FLAO</name>
<evidence type="ECO:0000313" key="1">
    <source>
        <dbReference type="EMBL" id="MFD1315118.1"/>
    </source>
</evidence>
<dbReference type="Proteomes" id="UP001597201">
    <property type="component" value="Unassembled WGS sequence"/>
</dbReference>
<dbReference type="Gene3D" id="3.30.530.80">
    <property type="match status" value="1"/>
</dbReference>
<accession>A0ABW3Y3K4</accession>
<evidence type="ECO:0008006" key="3">
    <source>
        <dbReference type="Google" id="ProtNLM"/>
    </source>
</evidence>
<dbReference type="EMBL" id="JBHTMY010000002">
    <property type="protein sequence ID" value="MFD1315118.1"/>
    <property type="molecule type" value="Genomic_DNA"/>
</dbReference>
<proteinExistence type="predicted"/>
<reference evidence="2" key="1">
    <citation type="journal article" date="2019" name="Int. J. Syst. Evol. Microbiol.">
        <title>The Global Catalogue of Microorganisms (GCM) 10K type strain sequencing project: providing services to taxonomists for standard genome sequencing and annotation.</title>
        <authorList>
            <consortium name="The Broad Institute Genomics Platform"/>
            <consortium name="The Broad Institute Genome Sequencing Center for Infectious Disease"/>
            <person name="Wu L."/>
            <person name="Ma J."/>
        </authorList>
    </citation>
    <scope>NUCLEOTIDE SEQUENCE [LARGE SCALE GENOMIC DNA]</scope>
    <source>
        <strain evidence="2">CCUG 61485</strain>
    </source>
</reference>
<protein>
    <recommendedName>
        <fullName evidence="3">DUF4468 domain-containing protein</fullName>
    </recommendedName>
</protein>